<gene>
    <name evidence="2" type="ORF">CPOL0286_LOCUS13655</name>
</gene>
<accession>A0A7S4IZD6</accession>
<dbReference type="GO" id="GO:0006744">
    <property type="term" value="P:ubiquinone biosynthetic process"/>
    <property type="evidence" value="ECO:0007669"/>
    <property type="project" value="TreeGrafter"/>
</dbReference>
<dbReference type="PANTHER" id="PTHR43851">
    <property type="match status" value="1"/>
</dbReference>
<dbReference type="EMBL" id="HBKO01030012">
    <property type="protein sequence ID" value="CAE2244581.1"/>
    <property type="molecule type" value="Transcribed_RNA"/>
</dbReference>
<proteinExistence type="predicted"/>
<dbReference type="InterPro" id="IPR051409">
    <property type="entry name" value="Atypical_kinase_ADCK"/>
</dbReference>
<organism evidence="2">
    <name type="scientific">Prymnesium polylepis</name>
    <dbReference type="NCBI Taxonomy" id="72548"/>
    <lineage>
        <taxon>Eukaryota</taxon>
        <taxon>Haptista</taxon>
        <taxon>Haptophyta</taxon>
        <taxon>Prymnesiophyceae</taxon>
        <taxon>Prymnesiales</taxon>
        <taxon>Prymnesiaceae</taxon>
        <taxon>Prymnesium</taxon>
    </lineage>
</organism>
<sequence>MQTDPNWSNFLYEPRTGQLSLIDFGACQPYDPTFSDEYLRLVRACAEGPSQREAILQHSLNLGFLTGQENQTMLDAHVSAGLLVGEPFSAPQQPFNFGRQDISKRIASDVSTMLKHRLTPPREEIYTLHRRLNGCFQLAARVGATISAREILLDVYDRHEWHVEAEADAEAASAA</sequence>
<dbReference type="AlphaFoldDB" id="A0A7S4IZD6"/>
<dbReference type="PANTHER" id="PTHR43851:SF3">
    <property type="entry name" value="COENZYME Q8"/>
    <property type="match status" value="1"/>
</dbReference>
<evidence type="ECO:0000259" key="1">
    <source>
        <dbReference type="Pfam" id="PF03109"/>
    </source>
</evidence>
<protein>
    <recommendedName>
        <fullName evidence="1">ABC1 atypical kinase-like domain-containing protein</fullName>
    </recommendedName>
</protein>
<reference evidence="2" key="1">
    <citation type="submission" date="2021-01" db="EMBL/GenBank/DDBJ databases">
        <authorList>
            <person name="Corre E."/>
            <person name="Pelletier E."/>
            <person name="Niang G."/>
            <person name="Scheremetjew M."/>
            <person name="Finn R."/>
            <person name="Kale V."/>
            <person name="Holt S."/>
            <person name="Cochrane G."/>
            <person name="Meng A."/>
            <person name="Brown T."/>
            <person name="Cohen L."/>
        </authorList>
    </citation>
    <scope>NUCLEOTIDE SEQUENCE</scope>
    <source>
        <strain evidence="2">UIO037</strain>
    </source>
</reference>
<evidence type="ECO:0000313" key="2">
    <source>
        <dbReference type="EMBL" id="CAE2244581.1"/>
    </source>
</evidence>
<name>A0A7S4IZD6_9EUKA</name>
<dbReference type="InterPro" id="IPR004147">
    <property type="entry name" value="ABC1_dom"/>
</dbReference>
<feature type="domain" description="ABC1 atypical kinase-like" evidence="1">
    <location>
        <begin position="1"/>
        <end position="48"/>
    </location>
</feature>
<dbReference type="Pfam" id="PF03109">
    <property type="entry name" value="ABC1"/>
    <property type="match status" value="1"/>
</dbReference>